<organism evidence="1 2">
    <name type="scientific">Malassezia furfur</name>
    <name type="common">Pityriasis versicolor infection agent</name>
    <name type="synonym">Pityrosporum furfur</name>
    <dbReference type="NCBI Taxonomy" id="55194"/>
    <lineage>
        <taxon>Eukaryota</taxon>
        <taxon>Fungi</taxon>
        <taxon>Dikarya</taxon>
        <taxon>Basidiomycota</taxon>
        <taxon>Ustilaginomycotina</taxon>
        <taxon>Malasseziomycetes</taxon>
        <taxon>Malasseziales</taxon>
        <taxon>Malasseziaceae</taxon>
        <taxon>Malassezia</taxon>
    </lineage>
</organism>
<sequence>MSMPSLIKQLAKFSSCEVADALIKLKLPHGGYLPGIEMYSPQHIAGEASVCGPAFTVQMVLQSDTAAPKPDKHFVDAAEPGSVMLISTPSSTRSAVWGGLMTARAQHLGVQGVVLDGRCRDLGEHRASNFPVFARGHSVLGQSPFTRPSQLQVPLEIADPTAGGAFPAVTVHPGDVLLADVDGVVSVPRDLVEQVVELAQKGRDVDGRCMEDLRAGAGIKETFARHRGK</sequence>
<dbReference type="Pfam" id="PF03737">
    <property type="entry name" value="RraA-like"/>
    <property type="match status" value="1"/>
</dbReference>
<dbReference type="SUPFAM" id="SSF89562">
    <property type="entry name" value="RraA-like"/>
    <property type="match status" value="1"/>
</dbReference>
<gene>
    <name evidence="1" type="ORF">GLX27_004251</name>
</gene>
<dbReference type="Gene3D" id="3.50.30.40">
    <property type="entry name" value="Ribonuclease E inhibitor RraA/RraA-like"/>
    <property type="match status" value="1"/>
</dbReference>
<dbReference type="EMBL" id="CP046238">
    <property type="protein sequence ID" value="WFD49568.1"/>
    <property type="molecule type" value="Genomic_DNA"/>
</dbReference>
<dbReference type="InterPro" id="IPR036704">
    <property type="entry name" value="RraA/RraA-like_sf"/>
</dbReference>
<accession>A0ABY8EVD5</accession>
<protein>
    <recommendedName>
        <fullName evidence="3">RraA-like protein</fullName>
    </recommendedName>
</protein>
<keyword evidence="2" id="KW-1185">Reference proteome</keyword>
<dbReference type="PANTHER" id="PTHR33254">
    <property type="entry name" value="4-HYDROXY-4-METHYL-2-OXOGLUTARATE ALDOLASE 3-RELATED"/>
    <property type="match status" value="1"/>
</dbReference>
<name>A0ABY8EVD5_MALFU</name>
<dbReference type="Proteomes" id="UP000818624">
    <property type="component" value="Chromosome 5"/>
</dbReference>
<evidence type="ECO:0000313" key="1">
    <source>
        <dbReference type="EMBL" id="WFD49568.1"/>
    </source>
</evidence>
<dbReference type="InterPro" id="IPR005493">
    <property type="entry name" value="RraA/RraA-like"/>
</dbReference>
<evidence type="ECO:0008006" key="3">
    <source>
        <dbReference type="Google" id="ProtNLM"/>
    </source>
</evidence>
<proteinExistence type="predicted"/>
<reference evidence="1 2" key="1">
    <citation type="journal article" date="2020" name="Elife">
        <title>Loss of centromere function drives karyotype evolution in closely related Malassezia species.</title>
        <authorList>
            <person name="Sankaranarayanan S.R."/>
            <person name="Ianiri G."/>
            <person name="Coelho M.A."/>
            <person name="Reza M.H."/>
            <person name="Thimmappa B.C."/>
            <person name="Ganguly P."/>
            <person name="Vadnala R.N."/>
            <person name="Sun S."/>
            <person name="Siddharthan R."/>
            <person name="Tellgren-Roth C."/>
            <person name="Dawson T.L."/>
            <person name="Heitman J."/>
            <person name="Sanyal K."/>
        </authorList>
    </citation>
    <scope>NUCLEOTIDE SEQUENCE [LARGE SCALE GENOMIC DNA]</scope>
    <source>
        <strain evidence="1">CBS14141</strain>
    </source>
</reference>
<evidence type="ECO:0000313" key="2">
    <source>
        <dbReference type="Proteomes" id="UP000818624"/>
    </source>
</evidence>
<dbReference type="CDD" id="cd16841">
    <property type="entry name" value="RraA_family"/>
    <property type="match status" value="1"/>
</dbReference>
<dbReference type="PANTHER" id="PTHR33254:SF4">
    <property type="entry name" value="4-HYDROXY-4-METHYL-2-OXOGLUTARATE ALDOLASE 3-RELATED"/>
    <property type="match status" value="1"/>
</dbReference>